<comment type="caution">
    <text evidence="3">The sequence shown here is derived from an EMBL/GenBank/DDBJ whole genome shotgun (WGS) entry which is preliminary data.</text>
</comment>
<proteinExistence type="predicted"/>
<name>A0ABQ3Z7J7_9ACTN</name>
<feature type="region of interest" description="Disordered" evidence="1">
    <location>
        <begin position="187"/>
        <end position="236"/>
    </location>
</feature>
<feature type="domain" description="Guanylate cyclase" evidence="2">
    <location>
        <begin position="8"/>
        <end position="122"/>
    </location>
</feature>
<dbReference type="RefSeq" id="WP_203733317.1">
    <property type="nucleotide sequence ID" value="NZ_BAAATX010000018.1"/>
</dbReference>
<dbReference type="Proteomes" id="UP000637628">
    <property type="component" value="Unassembled WGS sequence"/>
</dbReference>
<dbReference type="EMBL" id="BOML01000056">
    <property type="protein sequence ID" value="GIE05519.1"/>
    <property type="molecule type" value="Genomic_DNA"/>
</dbReference>
<dbReference type="InterPro" id="IPR001054">
    <property type="entry name" value="A/G_cyclase"/>
</dbReference>
<protein>
    <recommendedName>
        <fullName evidence="2">Guanylate cyclase domain-containing protein</fullName>
    </recommendedName>
</protein>
<evidence type="ECO:0000259" key="2">
    <source>
        <dbReference type="PROSITE" id="PS50125"/>
    </source>
</evidence>
<dbReference type="InterPro" id="IPR029787">
    <property type="entry name" value="Nucleotide_cyclase"/>
</dbReference>
<feature type="compositionally biased region" description="Polar residues" evidence="1">
    <location>
        <begin position="199"/>
        <end position="219"/>
    </location>
</feature>
<evidence type="ECO:0000313" key="3">
    <source>
        <dbReference type="EMBL" id="GIE05519.1"/>
    </source>
</evidence>
<evidence type="ECO:0000256" key="1">
    <source>
        <dbReference type="SAM" id="MobiDB-lite"/>
    </source>
</evidence>
<dbReference type="PROSITE" id="PS50125">
    <property type="entry name" value="GUANYLATE_CYCLASE_2"/>
    <property type="match status" value="1"/>
</dbReference>
<evidence type="ECO:0000313" key="4">
    <source>
        <dbReference type="Proteomes" id="UP000637628"/>
    </source>
</evidence>
<dbReference type="SUPFAM" id="SSF55073">
    <property type="entry name" value="Nucleotide cyclase"/>
    <property type="match status" value="1"/>
</dbReference>
<keyword evidence="4" id="KW-1185">Reference proteome</keyword>
<organism evidence="3 4">
    <name type="scientific">Paractinoplanes durhamensis</name>
    <dbReference type="NCBI Taxonomy" id="113563"/>
    <lineage>
        <taxon>Bacteria</taxon>
        <taxon>Bacillati</taxon>
        <taxon>Actinomycetota</taxon>
        <taxon>Actinomycetes</taxon>
        <taxon>Micromonosporales</taxon>
        <taxon>Micromonosporaceae</taxon>
        <taxon>Paractinoplanes</taxon>
    </lineage>
</organism>
<sequence length="236" mass="25520">MSELRHRVFAFADIEGSSRLSTPDKEQAQQDLASMLEAACSLAGVESRELEDRGDGYLLVSLTDVPVRDVIESFASSVDGALSRRPVGMTRLRVRLTVHQGDVLLGARGWRGPQLDRAARMVDAVEVKAALKAAQDGRMALIVAPELYHSVIRGYQVPDPMAFRLRRLDTKEGPLEAWLTITGASEQPGRDADEVTMSKPGQSGQTINQVGTANSSPFGNTVRGGINYGTDQAGNR</sequence>
<gene>
    <name evidence="3" type="ORF">Adu01nite_68690</name>
</gene>
<dbReference type="Gene3D" id="3.30.70.1230">
    <property type="entry name" value="Nucleotide cyclase"/>
    <property type="match status" value="1"/>
</dbReference>
<reference evidence="3 4" key="1">
    <citation type="submission" date="2021-01" db="EMBL/GenBank/DDBJ databases">
        <title>Whole genome shotgun sequence of Actinoplanes durhamensis NBRC 14914.</title>
        <authorList>
            <person name="Komaki H."/>
            <person name="Tamura T."/>
        </authorList>
    </citation>
    <scope>NUCLEOTIDE SEQUENCE [LARGE SCALE GENOMIC DNA]</scope>
    <source>
        <strain evidence="3 4">NBRC 14914</strain>
    </source>
</reference>
<accession>A0ABQ3Z7J7</accession>